<evidence type="ECO:0000313" key="2">
    <source>
        <dbReference type="Proteomes" id="UP001228044"/>
    </source>
</evidence>
<dbReference type="Proteomes" id="UP001228044">
    <property type="component" value="Unassembled WGS sequence"/>
</dbReference>
<keyword evidence="2" id="KW-1185">Reference proteome</keyword>
<comment type="caution">
    <text evidence="1">The sequence shown here is derived from an EMBL/GenBank/DDBJ whole genome shotgun (WGS) entry which is preliminary data.</text>
</comment>
<proteinExistence type="predicted"/>
<name>A0ABT8DLF0_9BURK</name>
<sequence length="185" mass="19927">MSKYAALFRNLNLGRRHCPDKALFEQAFAEAGAQRPASFQVNGSLVFEARGDAAARRIVAGARERLHAACGLAEPAFLRRVEALRALVDAQPFAGLDPADEIYDRCICFLSQATPPPDPATLPWRSPRGDAEIIAYSAAAHAALGLSRKLGASPGSPNALLERRLGAPSTMRNWGTLNRLVDRHG</sequence>
<accession>A0ABT8DLF0</accession>
<dbReference type="InterPro" id="IPR012545">
    <property type="entry name" value="DUF1697"/>
</dbReference>
<evidence type="ECO:0000313" key="1">
    <source>
        <dbReference type="EMBL" id="MDN3919241.1"/>
    </source>
</evidence>
<dbReference type="RefSeq" id="WP_290357548.1">
    <property type="nucleotide sequence ID" value="NZ_JAUHHC010000001.1"/>
</dbReference>
<dbReference type="SUPFAM" id="SSF160379">
    <property type="entry name" value="SP0830-like"/>
    <property type="match status" value="1"/>
</dbReference>
<reference evidence="1 2" key="1">
    <citation type="submission" date="2023-06" db="EMBL/GenBank/DDBJ databases">
        <title>Pelomonas sp. PFR6 16S ribosomal RNA gene Genome sequencing and assembly.</title>
        <authorList>
            <person name="Woo H."/>
        </authorList>
    </citation>
    <scope>NUCLEOTIDE SEQUENCE [LARGE SCALE GENOMIC DNA]</scope>
    <source>
        <strain evidence="1 2">PFR6</strain>
    </source>
</reference>
<dbReference type="Pfam" id="PF08002">
    <property type="entry name" value="DUF1697"/>
    <property type="match status" value="1"/>
</dbReference>
<gene>
    <name evidence="1" type="ORF">QWJ38_02995</name>
</gene>
<organism evidence="1 2">
    <name type="scientific">Roseateles violae</name>
    <dbReference type="NCBI Taxonomy" id="3058042"/>
    <lineage>
        <taxon>Bacteria</taxon>
        <taxon>Pseudomonadati</taxon>
        <taxon>Pseudomonadota</taxon>
        <taxon>Betaproteobacteria</taxon>
        <taxon>Burkholderiales</taxon>
        <taxon>Sphaerotilaceae</taxon>
        <taxon>Roseateles</taxon>
    </lineage>
</organism>
<dbReference type="Gene3D" id="3.30.70.1280">
    <property type="entry name" value="SP0830-like domains"/>
    <property type="match status" value="1"/>
</dbReference>
<protein>
    <submittedName>
        <fullName evidence="1">DUF1697 domain-containing protein</fullName>
    </submittedName>
</protein>
<dbReference type="EMBL" id="JAUHHC010000001">
    <property type="protein sequence ID" value="MDN3919241.1"/>
    <property type="molecule type" value="Genomic_DNA"/>
</dbReference>